<evidence type="ECO:0000313" key="4">
    <source>
        <dbReference type="Proteomes" id="UP001357437"/>
    </source>
</evidence>
<dbReference type="Proteomes" id="UP001357437">
    <property type="component" value="Unassembled WGS sequence"/>
</dbReference>
<reference evidence="1 4" key="3">
    <citation type="submission" date="2024-01" db="EMBL/GenBank/DDBJ databases">
        <title>Comparative Genomics of Leclercia adecarboxylata Strains Isolated from Several Sources.</title>
        <authorList>
            <person name="Yescas-Zazueta V."/>
            <person name="Balbuena-Alonso M.G."/>
            <person name="Valencia D."/>
            <person name="Mendez-Pfeiffer P.A."/>
            <person name="Ballesteros-Monrreal M.G."/>
            <person name="Rocha-Gracia R.D.C."/>
            <person name="Barrios-Villa E."/>
        </authorList>
    </citation>
    <scope>NUCLEOTIDE SEQUENCE [LARGE SCALE GENOMIC DNA]</scope>
    <source>
        <strain evidence="1 4">33MEM</strain>
    </source>
</reference>
<organism evidence="2 3">
    <name type="scientific">Leclercia adecarboxylata</name>
    <dbReference type="NCBI Taxonomy" id="83655"/>
    <lineage>
        <taxon>Bacteria</taxon>
        <taxon>Pseudomonadati</taxon>
        <taxon>Pseudomonadota</taxon>
        <taxon>Gammaproteobacteria</taxon>
        <taxon>Enterobacterales</taxon>
        <taxon>Enterobacteriaceae</taxon>
        <taxon>Leclercia</taxon>
    </lineage>
</organism>
<dbReference type="Proteomes" id="UP000222768">
    <property type="component" value="Unassembled WGS sequence"/>
</dbReference>
<proteinExistence type="predicted"/>
<accession>A0A855EIZ5</accession>
<dbReference type="AlphaFoldDB" id="A0A855EIZ5"/>
<comment type="caution">
    <text evidence="2">The sequence shown here is derived from an EMBL/GenBank/DDBJ whole genome shotgun (WGS) entry which is preliminary data.</text>
</comment>
<name>A0A855EIZ5_9ENTR</name>
<keyword evidence="4" id="KW-1185">Reference proteome</keyword>
<evidence type="ECO:0000313" key="2">
    <source>
        <dbReference type="EMBL" id="PHH04779.1"/>
    </source>
</evidence>
<dbReference type="EMBL" id="PDLK01000002">
    <property type="protein sequence ID" value="PHH04779.1"/>
    <property type="molecule type" value="Genomic_DNA"/>
</dbReference>
<reference evidence="3" key="2">
    <citation type="submission" date="2017-09" db="EMBL/GenBank/DDBJ databases">
        <title>FDA dAtabase for Regulatory Grade micrObial Sequences (FDA-ARGOS): Supporting development and validation of Infectious Disease Dx tests.</title>
        <authorList>
            <person name="Minogue T."/>
            <person name="Wolcott M."/>
            <person name="Wasieloski L."/>
            <person name="Aguilar W."/>
            <person name="Moore D."/>
            <person name="Tallon L."/>
            <person name="Sadzewicz L."/>
            <person name="Ott S."/>
            <person name="Zhao X."/>
            <person name="Nagaraj S."/>
            <person name="Vavikolanu K."/>
            <person name="Aluvathingal J."/>
            <person name="Nadendla S."/>
            <person name="Sichtig H."/>
        </authorList>
    </citation>
    <scope>NUCLEOTIDE SEQUENCE [LARGE SCALE GENOMIC DNA]</scope>
    <source>
        <strain evidence="3">FDAARGOS_404</strain>
    </source>
</reference>
<reference evidence="2" key="1">
    <citation type="submission" date="2017-09" db="EMBL/GenBank/DDBJ databases">
        <title>FDA dAtabase for Regulatory Grade micrObial Sequences (FDA-ARGOS): Supporting development and validation of Infectious Disease Dx tests.</title>
        <authorList>
            <person name="Minogue T."/>
            <person name="Wolcott M."/>
            <person name="Wasieloski L."/>
            <person name="Aguilar W."/>
            <person name="Moore D."/>
            <person name="Tallon L.J."/>
            <person name="Sadzewicz L."/>
            <person name="Ott S."/>
            <person name="Zhao X."/>
            <person name="Nagaraj S."/>
            <person name="Vavikolanu K."/>
            <person name="Aluvathingal J."/>
            <person name="Nadendla S."/>
            <person name="Sichtig H."/>
        </authorList>
    </citation>
    <scope>NUCLEOTIDE SEQUENCE</scope>
    <source>
        <strain evidence="2">FDAARGOS_404</strain>
    </source>
</reference>
<dbReference type="InterPro" id="IPR014915">
    <property type="entry name" value="Phage_TLS_TfmB"/>
</dbReference>
<evidence type="ECO:0000313" key="1">
    <source>
        <dbReference type="EMBL" id="MEC3938716.1"/>
    </source>
</evidence>
<sequence length="104" mass="11373">MIAVASAFYTPEPSTEDLAAFGLSADDYTEEEQTVEVWPDVWPAFAVFQSMGTQWRTGMGGITGLDYNVLPWLMKLNGVEDEATALTDIRVMESAALKIVHQGA</sequence>
<gene>
    <name evidence="2" type="ORF">CRX53_12835</name>
    <name evidence="1" type="ORF">VOF76_21375</name>
</gene>
<evidence type="ECO:0000313" key="3">
    <source>
        <dbReference type="Proteomes" id="UP000222768"/>
    </source>
</evidence>
<dbReference type="Pfam" id="PF08809">
    <property type="entry name" value="DUF1799"/>
    <property type="match status" value="1"/>
</dbReference>
<protein>
    <submittedName>
        <fullName evidence="1">DUF1799 domain-containing protein</fullName>
    </submittedName>
</protein>
<dbReference type="RefSeq" id="WP_032611784.1">
    <property type="nucleotide sequence ID" value="NZ_JANGVT010000009.1"/>
</dbReference>
<dbReference type="EMBL" id="JAYMCU010000060">
    <property type="protein sequence ID" value="MEC3938716.1"/>
    <property type="molecule type" value="Genomic_DNA"/>
</dbReference>